<evidence type="ECO:0000313" key="2">
    <source>
        <dbReference type="EMBL" id="GAA3206379.1"/>
    </source>
</evidence>
<accession>A0ABP6Q6S0</accession>
<keyword evidence="1" id="KW-0812">Transmembrane</keyword>
<dbReference type="Proteomes" id="UP001501237">
    <property type="component" value="Unassembled WGS sequence"/>
</dbReference>
<feature type="transmembrane region" description="Helical" evidence="1">
    <location>
        <begin position="109"/>
        <end position="128"/>
    </location>
</feature>
<protein>
    <recommendedName>
        <fullName evidence="4">ABC transporter permease</fullName>
    </recommendedName>
</protein>
<sequence length="130" mass="13322">MWLAPERRGRRGWLVPALVACAGVGVALLLTTRDQAGAGVIAGAVLAGYALQLLYRKDEPGLPISESYGRGRHGRTHLRAAAMTGDVLAAGIVAAIVVQALRGEDLGPLPWIAAAGGLSYLASAVIAGEL</sequence>
<feature type="transmembrane region" description="Helical" evidence="1">
    <location>
        <begin position="36"/>
        <end position="55"/>
    </location>
</feature>
<keyword evidence="1" id="KW-1133">Transmembrane helix</keyword>
<dbReference type="RefSeq" id="WP_344825694.1">
    <property type="nucleotide sequence ID" value="NZ_BAAAUV010000005.1"/>
</dbReference>
<name>A0ABP6Q6S0_9ACTN</name>
<feature type="transmembrane region" description="Helical" evidence="1">
    <location>
        <begin position="76"/>
        <end position="97"/>
    </location>
</feature>
<evidence type="ECO:0008006" key="4">
    <source>
        <dbReference type="Google" id="ProtNLM"/>
    </source>
</evidence>
<evidence type="ECO:0000313" key="3">
    <source>
        <dbReference type="Proteomes" id="UP001501237"/>
    </source>
</evidence>
<feature type="transmembrane region" description="Helical" evidence="1">
    <location>
        <begin position="12"/>
        <end position="30"/>
    </location>
</feature>
<keyword evidence="1" id="KW-0472">Membrane</keyword>
<dbReference type="EMBL" id="BAAAUV010000005">
    <property type="protein sequence ID" value="GAA3206379.1"/>
    <property type="molecule type" value="Genomic_DNA"/>
</dbReference>
<reference evidence="3" key="1">
    <citation type="journal article" date="2019" name="Int. J. Syst. Evol. Microbiol.">
        <title>The Global Catalogue of Microorganisms (GCM) 10K type strain sequencing project: providing services to taxonomists for standard genome sequencing and annotation.</title>
        <authorList>
            <consortium name="The Broad Institute Genomics Platform"/>
            <consortium name="The Broad Institute Genome Sequencing Center for Infectious Disease"/>
            <person name="Wu L."/>
            <person name="Ma J."/>
        </authorList>
    </citation>
    <scope>NUCLEOTIDE SEQUENCE [LARGE SCALE GENOMIC DNA]</scope>
    <source>
        <strain evidence="3">JCM 9377</strain>
    </source>
</reference>
<organism evidence="2 3">
    <name type="scientific">Actinocorallia longicatena</name>
    <dbReference type="NCBI Taxonomy" id="111803"/>
    <lineage>
        <taxon>Bacteria</taxon>
        <taxon>Bacillati</taxon>
        <taxon>Actinomycetota</taxon>
        <taxon>Actinomycetes</taxon>
        <taxon>Streptosporangiales</taxon>
        <taxon>Thermomonosporaceae</taxon>
        <taxon>Actinocorallia</taxon>
    </lineage>
</organism>
<proteinExistence type="predicted"/>
<gene>
    <name evidence="2" type="ORF">GCM10010468_21860</name>
</gene>
<evidence type="ECO:0000256" key="1">
    <source>
        <dbReference type="SAM" id="Phobius"/>
    </source>
</evidence>
<keyword evidence="3" id="KW-1185">Reference proteome</keyword>
<comment type="caution">
    <text evidence="2">The sequence shown here is derived from an EMBL/GenBank/DDBJ whole genome shotgun (WGS) entry which is preliminary data.</text>
</comment>